<dbReference type="AlphaFoldDB" id="A0A974PMG1"/>
<protein>
    <submittedName>
        <fullName evidence="6">IclR family transcriptional regulator</fullName>
    </submittedName>
</protein>
<dbReference type="InterPro" id="IPR036388">
    <property type="entry name" value="WH-like_DNA-bd_sf"/>
</dbReference>
<dbReference type="InterPro" id="IPR050707">
    <property type="entry name" value="HTH_MetabolicPath_Reg"/>
</dbReference>
<dbReference type="InterPro" id="IPR036390">
    <property type="entry name" value="WH_DNA-bd_sf"/>
</dbReference>
<accession>A0A974PMG1</accession>
<dbReference type="PANTHER" id="PTHR30136">
    <property type="entry name" value="HELIX-TURN-HELIX TRANSCRIPTIONAL REGULATOR, ICLR FAMILY"/>
    <property type="match status" value="1"/>
</dbReference>
<keyword evidence="1" id="KW-0805">Transcription regulation</keyword>
<dbReference type="InterPro" id="IPR014757">
    <property type="entry name" value="Tscrpt_reg_IclR_C"/>
</dbReference>
<name>A0A974PMG1_9HYPH</name>
<feature type="domain" description="HTH iclR-type" evidence="4">
    <location>
        <begin position="2"/>
        <end position="70"/>
    </location>
</feature>
<evidence type="ECO:0000259" key="4">
    <source>
        <dbReference type="PROSITE" id="PS51077"/>
    </source>
</evidence>
<evidence type="ECO:0000313" key="7">
    <source>
        <dbReference type="Proteomes" id="UP000596427"/>
    </source>
</evidence>
<evidence type="ECO:0000313" key="6">
    <source>
        <dbReference type="EMBL" id="QRG06285.1"/>
    </source>
</evidence>
<dbReference type="Pfam" id="PF01614">
    <property type="entry name" value="IclR_C"/>
    <property type="match status" value="1"/>
</dbReference>
<dbReference type="PROSITE" id="PS51078">
    <property type="entry name" value="ICLR_ED"/>
    <property type="match status" value="1"/>
</dbReference>
<keyword evidence="7" id="KW-1185">Reference proteome</keyword>
<dbReference type="SUPFAM" id="SSF55781">
    <property type="entry name" value="GAF domain-like"/>
    <property type="match status" value="1"/>
</dbReference>
<dbReference type="SUPFAM" id="SSF46785">
    <property type="entry name" value="Winged helix' DNA-binding domain"/>
    <property type="match status" value="1"/>
</dbReference>
<dbReference type="InterPro" id="IPR029016">
    <property type="entry name" value="GAF-like_dom_sf"/>
</dbReference>
<organism evidence="6 7">
    <name type="scientific">Xanthobacter dioxanivorans</name>
    <dbReference type="NCBI Taxonomy" id="2528964"/>
    <lineage>
        <taxon>Bacteria</taxon>
        <taxon>Pseudomonadati</taxon>
        <taxon>Pseudomonadota</taxon>
        <taxon>Alphaproteobacteria</taxon>
        <taxon>Hyphomicrobiales</taxon>
        <taxon>Xanthobacteraceae</taxon>
        <taxon>Xanthobacter</taxon>
    </lineage>
</organism>
<dbReference type="PROSITE" id="PS51077">
    <property type="entry name" value="HTH_ICLR"/>
    <property type="match status" value="1"/>
</dbReference>
<dbReference type="EMBL" id="CP063362">
    <property type="protein sequence ID" value="QRG06285.1"/>
    <property type="molecule type" value="Genomic_DNA"/>
</dbReference>
<proteinExistence type="predicted"/>
<sequence>MDSTTLKALKILETLVRGGRPRGISDLSREIGLPKSNIHRALTTLEAAEYVRRTSESTYTPTLKLWELGLEVMAQVDIRAIAAPHLKALVAETGESVILAVLDGHDVVYVDKAESGHAIQAITHVGSRIPAYSVGTGKAMLAFASEALQAEVAARAVAHTSSTIVGEDALRNEFAAIRARGYAINRGEFRDEVSGVAAPILDGSGAVIGGVGVWGPDQRFSSKLDVLGVSVLACARRISAEFGAKAASLPISRKSK</sequence>
<keyword evidence="2" id="KW-0238">DNA-binding</keyword>
<evidence type="ECO:0000259" key="5">
    <source>
        <dbReference type="PROSITE" id="PS51078"/>
    </source>
</evidence>
<dbReference type="GO" id="GO:0003700">
    <property type="term" value="F:DNA-binding transcription factor activity"/>
    <property type="evidence" value="ECO:0007669"/>
    <property type="project" value="TreeGrafter"/>
</dbReference>
<evidence type="ECO:0000256" key="2">
    <source>
        <dbReference type="ARBA" id="ARBA00023125"/>
    </source>
</evidence>
<dbReference type="InterPro" id="IPR005471">
    <property type="entry name" value="Tscrpt_reg_IclR_N"/>
</dbReference>
<dbReference type="GO" id="GO:0003677">
    <property type="term" value="F:DNA binding"/>
    <property type="evidence" value="ECO:0007669"/>
    <property type="project" value="UniProtKB-KW"/>
</dbReference>
<dbReference type="Proteomes" id="UP000596427">
    <property type="component" value="Chromosome"/>
</dbReference>
<keyword evidence="3" id="KW-0804">Transcription</keyword>
<dbReference type="Gene3D" id="1.10.10.10">
    <property type="entry name" value="Winged helix-like DNA-binding domain superfamily/Winged helix DNA-binding domain"/>
    <property type="match status" value="1"/>
</dbReference>
<dbReference type="SMART" id="SM00346">
    <property type="entry name" value="HTH_ICLR"/>
    <property type="match status" value="1"/>
</dbReference>
<dbReference type="PANTHER" id="PTHR30136:SF7">
    <property type="entry name" value="HTH-TYPE TRANSCRIPTIONAL REGULATOR KDGR-RELATED"/>
    <property type="match status" value="1"/>
</dbReference>
<dbReference type="GO" id="GO:0045892">
    <property type="term" value="P:negative regulation of DNA-templated transcription"/>
    <property type="evidence" value="ECO:0007669"/>
    <property type="project" value="TreeGrafter"/>
</dbReference>
<dbReference type="KEGG" id="xdi:EZH22_25555"/>
<reference evidence="6 7" key="1">
    <citation type="submission" date="2020-10" db="EMBL/GenBank/DDBJ databases">
        <title>Degradation of 1,4-Dioxane by Xanthobacter sp. YN2, via a Novel Group-2 Soluble Di-Iron Monooxygenase.</title>
        <authorList>
            <person name="Ma F."/>
            <person name="Wang Y."/>
            <person name="Yang J."/>
            <person name="Guo H."/>
            <person name="Su D."/>
            <person name="Yu L."/>
        </authorList>
    </citation>
    <scope>NUCLEOTIDE SEQUENCE [LARGE SCALE GENOMIC DNA]</scope>
    <source>
        <strain evidence="6 7">YN2</strain>
    </source>
</reference>
<evidence type="ECO:0000256" key="3">
    <source>
        <dbReference type="ARBA" id="ARBA00023163"/>
    </source>
</evidence>
<gene>
    <name evidence="6" type="ORF">EZH22_25555</name>
</gene>
<dbReference type="RefSeq" id="WP_203193193.1">
    <property type="nucleotide sequence ID" value="NZ_CP063362.1"/>
</dbReference>
<dbReference type="Pfam" id="PF09339">
    <property type="entry name" value="HTH_IclR"/>
    <property type="match status" value="1"/>
</dbReference>
<evidence type="ECO:0000256" key="1">
    <source>
        <dbReference type="ARBA" id="ARBA00023015"/>
    </source>
</evidence>
<feature type="domain" description="IclR-ED" evidence="5">
    <location>
        <begin position="64"/>
        <end position="244"/>
    </location>
</feature>
<dbReference type="Gene3D" id="3.30.450.40">
    <property type="match status" value="1"/>
</dbReference>